<protein>
    <submittedName>
        <fullName evidence="3">Uncharacterized protein</fullName>
    </submittedName>
</protein>
<gene>
    <name evidence="3" type="ORF">DES53_107269</name>
</gene>
<feature type="compositionally biased region" description="Basic and acidic residues" evidence="1">
    <location>
        <begin position="24"/>
        <end position="36"/>
    </location>
</feature>
<keyword evidence="2" id="KW-0472">Membrane</keyword>
<reference evidence="3 4" key="1">
    <citation type="submission" date="2018-06" db="EMBL/GenBank/DDBJ databases">
        <title>Genomic Encyclopedia of Type Strains, Phase IV (KMG-IV): sequencing the most valuable type-strain genomes for metagenomic binning, comparative biology and taxonomic classification.</title>
        <authorList>
            <person name="Goeker M."/>
        </authorList>
    </citation>
    <scope>NUCLEOTIDE SEQUENCE [LARGE SCALE GENOMIC DNA]</scope>
    <source>
        <strain evidence="3 4">DSM 25532</strain>
    </source>
</reference>
<dbReference type="AlphaFoldDB" id="A0A366HFY0"/>
<name>A0A366HFY0_9BACT</name>
<keyword evidence="4" id="KW-1185">Reference proteome</keyword>
<accession>A0A366HFY0</accession>
<comment type="caution">
    <text evidence="3">The sequence shown here is derived from an EMBL/GenBank/DDBJ whole genome shotgun (WGS) entry which is preliminary data.</text>
</comment>
<keyword evidence="2" id="KW-1133">Transmembrane helix</keyword>
<evidence type="ECO:0000256" key="1">
    <source>
        <dbReference type="SAM" id="MobiDB-lite"/>
    </source>
</evidence>
<organism evidence="3 4">
    <name type="scientific">Roseimicrobium gellanilyticum</name>
    <dbReference type="NCBI Taxonomy" id="748857"/>
    <lineage>
        <taxon>Bacteria</taxon>
        <taxon>Pseudomonadati</taxon>
        <taxon>Verrucomicrobiota</taxon>
        <taxon>Verrucomicrobiia</taxon>
        <taxon>Verrucomicrobiales</taxon>
        <taxon>Verrucomicrobiaceae</taxon>
        <taxon>Roseimicrobium</taxon>
    </lineage>
</organism>
<evidence type="ECO:0000313" key="4">
    <source>
        <dbReference type="Proteomes" id="UP000253426"/>
    </source>
</evidence>
<keyword evidence="2" id="KW-0812">Transmembrane</keyword>
<dbReference type="Proteomes" id="UP000253426">
    <property type="component" value="Unassembled WGS sequence"/>
</dbReference>
<evidence type="ECO:0000313" key="3">
    <source>
        <dbReference type="EMBL" id="RBP41437.1"/>
    </source>
</evidence>
<proteinExistence type="predicted"/>
<sequence>MTDWKLVSELVSPAVPKKRRKTAKSSEAKKDWRQDPATEKQIEFLKSFGVTPAPNLKKGEASELIDRCINDPEARRIQDEKRFADWEAVMKRQRQERAASGAFSFRKDFEKAKTEVAKEMDRISKSKVAAASKKKELALLQKRLTHAVGAEKEEIEEQIEDIECDLIDLECDPIDLQCCKEELKEAETVRIKFWKATFKRDWIQSDDAMEYDVLVDVSTTIDKLYEEYGQYFKSPTNKQIKDVLESLDSASLDWDRAQPDAFFARLHHISPSQMKVGAGIRTSKSSTSRTKAGKGKGCLVVLLSGVLLFVTMVVVLAYIADQASPRNDGSRMVG</sequence>
<dbReference type="EMBL" id="QNRR01000007">
    <property type="protein sequence ID" value="RBP41437.1"/>
    <property type="molecule type" value="Genomic_DNA"/>
</dbReference>
<feature type="region of interest" description="Disordered" evidence="1">
    <location>
        <begin position="15"/>
        <end position="36"/>
    </location>
</feature>
<feature type="transmembrane region" description="Helical" evidence="2">
    <location>
        <begin position="298"/>
        <end position="320"/>
    </location>
</feature>
<evidence type="ECO:0000256" key="2">
    <source>
        <dbReference type="SAM" id="Phobius"/>
    </source>
</evidence>